<sequence>MTVPTRQVTVIDELWGNEVNRRLYDEQDRTLHRHNIELNDKVKKLERQVETLKKLDHTQHDHGKELLKRALAKQSSKELTERSRLISKKDEEIQNLKKIIDELSSKNQTTHTELLESALRQANIEKMYLERRFLQQTVEPSSPRYAVQNYHNTTPTTVQTAPVIDQISNDPLSRTHSPSIDPYHYSALQDTNQALKAEIQRLAKIEEENRALSIRLEQYNDVHESYKSVQNELEQIRDIEIQNNRLQAELAQIRLNENTTITYLQHENDQLRSQNENLLTELTRLTQLDVRERSSKQKYEQENIEYKKQLDELKLRNDDLKLTIEQLKENDKQLKLQYTTDIKQINDENLKHRTINEQLKFNYDLLKEECEQMKEQYEAMIERKTVENENEIKLLQNKNKELKLIEKLYDEQKKTNEQTDVEKKKLETDLLTMNNVNEQCSDLQALVNKLQNEIKIMQTKLDEKVIEYDTLQQNFDKDNTHLKNELENVTTMNAQLTYEINDLKLQKNGNDKLQQDFDHLQGILKLKTNEYDLKRLEVDTLTTKIADLDSTIKSLCDAHEVQRNLKTENESNKQELRKKQDDLEQFQRMHDISKQEHQETIQLLEEKLRDLEKKTELQSLKHEEILLEFESLKAKRDRILPHMYNNNNHNSTAVYPLISSTNPSIQHQLKSITHVSSQDSQTSPSDDSAPQFPTTKKITVLHRSTGSQSNETEVELNLNNELKQRHQVKNFNQIPNNQSAIVIAKYSYDPIKFSPNDHPETELPLTMGEYYLIFGNIDEDGFFDGRNLEGRYGLIPSNFIELVNNLDELPETVRNNIKKLTGKNLDLLHNRDAVSSIDSDVFIPSSSSHNKILVSNKSQSYENDQITNPIHNGSISETSNNHSEKSNKNVYSRHIPCPTNLKIEKQLSNSIMIAWSPPIMMNNQQLQLMGYQVLLDHNLYLTIHPNEKTRALIENINLNELHRISVRTVTQRGLSRDQECTLLINGNSTTNTNSEQILFYAPSELRVDRISQTSAVVSWWPASNDLAHKLLVNDIEVQTLKANVHRFKLSGLLPNTIHKVTIRAKIPSHHSKQTQQQQQLSASIEFKTLPFDESVESPKRVQIIGGPQSNTLLVSWIPSTSLSNTSIRGYRILIDGRKLVDVLNPSSDHTVLHTNSLNHARLLTVRCLTEEGESRDSIPISLVDALTKLDMDTPLTSTTKDDNDNEGVQKTSSLTLRSDDEYNTVNEYDDVNKSNIPGPVAMASNRSVDSNSFIENTRLSASVPHSFDISPINQRQSASIKMDENGIPSSFNNSKPDKIRPIMKEKVSRTPSSPSSTQPKLNDVPQIEINSPSPSSPRKSREEERFGYDEYIQQAPIEDIPSPTRISKLSSKHQPHQQQPRKVKENRSASSSNSTGSSRQTLSQQQRDHSDPRNNPSSADNRRSEILENEHRRTTRNSPSSSTILSNTDRSLKYSSPRHASSSSDDQQTFKLTPSSTRAAHIKEENSEIINRKLPQQQQQQQQKPLSTFDKIKTSVDHRPRLFIALFTYDPNLMSPNKDNDEELPFNEGQLIKIYGDQDADGFYVGETSSGRTGYVPGNMVTELQVEDAEIEAQLLREQFGEINHHNQSNAPTSPLTANSQPMSKTYLKNSTSSPPVKKMIAVYDYNAHELSPNADPDEELSFKSGDIIYVHGNVLDDGYFMGEMNGVQGLVPSNFLQEVTNDSPSISQQQDDIKTNDVKRSSSSISSDDQSIISSVSSTLLKKKKQTITDDSKPLKKKDSVNLDTNVLSATTAVKPAENENELTTTEKTLVVKSSSDEKTDEKADAKANEKPNENPVPVKSFFDRFVDTFTWNKSEPI</sequence>
<feature type="region of interest" description="Disordered" evidence="6">
    <location>
        <begin position="1193"/>
        <end position="1213"/>
    </location>
</feature>
<keyword evidence="2 4" id="KW-0728">SH3 domain</keyword>
<dbReference type="EMBL" id="CAJOBA010000536">
    <property type="protein sequence ID" value="CAF3539535.1"/>
    <property type="molecule type" value="Genomic_DNA"/>
</dbReference>
<protein>
    <recommendedName>
        <fullName evidence="12">RIMS-binding protein 2</fullName>
    </recommendedName>
</protein>
<dbReference type="PRINTS" id="PR00452">
    <property type="entry name" value="SH3DOMAIN"/>
</dbReference>
<feature type="compositionally biased region" description="Basic residues" evidence="6">
    <location>
        <begin position="1370"/>
        <end position="1381"/>
    </location>
</feature>
<dbReference type="SMART" id="SM00326">
    <property type="entry name" value="SH3"/>
    <property type="match status" value="3"/>
</dbReference>
<feature type="compositionally biased region" description="Polar residues" evidence="6">
    <location>
        <begin position="1465"/>
        <end position="1478"/>
    </location>
</feature>
<feature type="domain" description="SH3" evidence="7">
    <location>
        <begin position="1518"/>
        <end position="1586"/>
    </location>
</feature>
<feature type="coiled-coil region" evidence="5">
    <location>
        <begin position="185"/>
        <end position="506"/>
    </location>
</feature>
<feature type="compositionally biased region" description="Polar residues" evidence="6">
    <location>
        <begin position="863"/>
        <end position="881"/>
    </location>
</feature>
<evidence type="ECO:0000313" key="10">
    <source>
        <dbReference type="EMBL" id="CAF3539535.1"/>
    </source>
</evidence>
<evidence type="ECO:0000256" key="3">
    <source>
        <dbReference type="ARBA" id="ARBA00022737"/>
    </source>
</evidence>
<gene>
    <name evidence="9" type="ORF">OVA965_LOCUS2490</name>
    <name evidence="10" type="ORF">TMI583_LOCUS2490</name>
</gene>
<feature type="compositionally biased region" description="Basic and acidic residues" evidence="6">
    <location>
        <begin position="1339"/>
        <end position="1348"/>
    </location>
</feature>
<comment type="caution">
    <text evidence="10">The sequence shown here is derived from an EMBL/GenBank/DDBJ whole genome shotgun (WGS) entry which is preliminary data.</text>
</comment>
<name>A0A8S2GMY6_9BILA</name>
<feature type="domain" description="Fibronectin type-III" evidence="8">
    <location>
        <begin position="1001"/>
        <end position="1091"/>
    </location>
</feature>
<comment type="similarity">
    <text evidence="1">Belongs to the RIMBP family.</text>
</comment>
<dbReference type="EMBL" id="CAJNOK010000536">
    <property type="protein sequence ID" value="CAF0759855.1"/>
    <property type="molecule type" value="Genomic_DNA"/>
</dbReference>
<evidence type="ECO:0000313" key="11">
    <source>
        <dbReference type="Proteomes" id="UP000682733"/>
    </source>
</evidence>
<feature type="compositionally biased region" description="Low complexity" evidence="6">
    <location>
        <begin position="1722"/>
        <end position="1731"/>
    </location>
</feature>
<reference evidence="10" key="1">
    <citation type="submission" date="2021-02" db="EMBL/GenBank/DDBJ databases">
        <authorList>
            <person name="Nowell W R."/>
        </authorList>
    </citation>
    <scope>NUCLEOTIDE SEQUENCE</scope>
</reference>
<accession>A0A8S2GMY6</accession>
<dbReference type="CDD" id="cd12014">
    <property type="entry name" value="SH3_RIM-BP_1"/>
    <property type="match status" value="1"/>
</dbReference>
<feature type="region of interest" description="Disordered" evidence="6">
    <location>
        <begin position="1777"/>
        <end position="1820"/>
    </location>
</feature>
<feature type="domain" description="Fibronectin type-III" evidence="8">
    <location>
        <begin position="1097"/>
        <end position="1190"/>
    </location>
</feature>
<dbReference type="CDD" id="cd00063">
    <property type="entry name" value="FN3"/>
    <property type="match status" value="1"/>
</dbReference>
<feature type="compositionally biased region" description="Low complexity" evidence="6">
    <location>
        <begin position="1455"/>
        <end position="1464"/>
    </location>
</feature>
<feature type="compositionally biased region" description="Basic and acidic residues" evidence="6">
    <location>
        <begin position="1796"/>
        <end position="1814"/>
    </location>
</feature>
<feature type="compositionally biased region" description="Low complexity" evidence="6">
    <location>
        <begin position="1388"/>
        <end position="1403"/>
    </location>
</feature>
<feature type="domain" description="SH3" evidence="7">
    <location>
        <begin position="737"/>
        <end position="805"/>
    </location>
</feature>
<feature type="compositionally biased region" description="Basic and acidic residues" evidence="6">
    <location>
        <begin position="1712"/>
        <end position="1721"/>
    </location>
</feature>
<evidence type="ECO:0000256" key="5">
    <source>
        <dbReference type="SAM" id="Coils"/>
    </source>
</evidence>
<feature type="coiled-coil region" evidence="5">
    <location>
        <begin position="562"/>
        <end position="621"/>
    </location>
</feature>
<feature type="region of interest" description="Disordered" evidence="6">
    <location>
        <begin position="671"/>
        <end position="694"/>
    </location>
</feature>
<feature type="compositionally biased region" description="Basic and acidic residues" evidence="6">
    <location>
        <begin position="1420"/>
        <end position="1432"/>
    </location>
</feature>
<evidence type="ECO:0008006" key="12">
    <source>
        <dbReference type="Google" id="ProtNLM"/>
    </source>
</evidence>
<dbReference type="GO" id="GO:0045202">
    <property type="term" value="C:synapse"/>
    <property type="evidence" value="ECO:0007669"/>
    <property type="project" value="GOC"/>
</dbReference>
<dbReference type="FunFam" id="2.30.30.40:FF:000016">
    <property type="entry name" value="RIMS-binding protein 2 isoform X2"/>
    <property type="match status" value="1"/>
</dbReference>
<dbReference type="Gene3D" id="2.30.30.40">
    <property type="entry name" value="SH3 Domains"/>
    <property type="match status" value="3"/>
</dbReference>
<dbReference type="PROSITE" id="PS50002">
    <property type="entry name" value="SH3"/>
    <property type="match status" value="3"/>
</dbReference>
<dbReference type="PROSITE" id="PS50853">
    <property type="entry name" value="FN3"/>
    <property type="match status" value="3"/>
</dbReference>
<feature type="coiled-coil region" evidence="5">
    <location>
        <begin position="86"/>
        <end position="113"/>
    </location>
</feature>
<evidence type="ECO:0000256" key="1">
    <source>
        <dbReference type="ARBA" id="ARBA00010749"/>
    </source>
</evidence>
<organism evidence="10 11">
    <name type="scientific">Didymodactylos carnosus</name>
    <dbReference type="NCBI Taxonomy" id="1234261"/>
    <lineage>
        <taxon>Eukaryota</taxon>
        <taxon>Metazoa</taxon>
        <taxon>Spiralia</taxon>
        <taxon>Gnathifera</taxon>
        <taxon>Rotifera</taxon>
        <taxon>Eurotatoria</taxon>
        <taxon>Bdelloidea</taxon>
        <taxon>Philodinida</taxon>
        <taxon>Philodinidae</taxon>
        <taxon>Didymodactylos</taxon>
    </lineage>
</organism>
<dbReference type="Proteomes" id="UP000682733">
    <property type="component" value="Unassembled WGS sequence"/>
</dbReference>
<dbReference type="SMART" id="SM00060">
    <property type="entry name" value="FN3"/>
    <property type="match status" value="3"/>
</dbReference>
<dbReference type="Gene3D" id="2.60.40.10">
    <property type="entry name" value="Immunoglobulins"/>
    <property type="match status" value="3"/>
</dbReference>
<dbReference type="FunFam" id="2.30.30.40:FF:000023">
    <property type="entry name" value="RIMS-binding protein 2 isoform F"/>
    <property type="match status" value="1"/>
</dbReference>
<dbReference type="SUPFAM" id="SSF49265">
    <property type="entry name" value="Fibronectin type III"/>
    <property type="match status" value="2"/>
</dbReference>
<dbReference type="SUPFAM" id="SSF50044">
    <property type="entry name" value="SH3-domain"/>
    <property type="match status" value="3"/>
</dbReference>
<dbReference type="InterPro" id="IPR036116">
    <property type="entry name" value="FN3_sf"/>
</dbReference>
<dbReference type="InterPro" id="IPR001452">
    <property type="entry name" value="SH3_domain"/>
</dbReference>
<dbReference type="PANTHER" id="PTHR14234">
    <property type="entry name" value="RIM BINDING PROTEIN-RELATED"/>
    <property type="match status" value="1"/>
</dbReference>
<feature type="compositionally biased region" description="Low complexity" evidence="6">
    <location>
        <begin position="1783"/>
        <end position="1794"/>
    </location>
</feature>
<dbReference type="Pfam" id="PF25523">
    <property type="entry name" value="Ig_RIMBP2"/>
    <property type="match status" value="2"/>
</dbReference>
<evidence type="ECO:0000256" key="2">
    <source>
        <dbReference type="ARBA" id="ARBA00022443"/>
    </source>
</evidence>
<feature type="region of interest" description="Disordered" evidence="6">
    <location>
        <begin position="1605"/>
        <end position="1632"/>
    </location>
</feature>
<dbReference type="Proteomes" id="UP000677228">
    <property type="component" value="Unassembled WGS sequence"/>
</dbReference>
<feature type="compositionally biased region" description="Low complexity" evidence="6">
    <location>
        <begin position="676"/>
        <end position="691"/>
    </location>
</feature>
<evidence type="ECO:0000256" key="6">
    <source>
        <dbReference type="SAM" id="MobiDB-lite"/>
    </source>
</evidence>
<dbReference type="PANTHER" id="PTHR14234:SF19">
    <property type="entry name" value="RIM-BINDING PROTEIN, ISOFORM F"/>
    <property type="match status" value="1"/>
</dbReference>
<dbReference type="Pfam" id="PF07653">
    <property type="entry name" value="SH3_2"/>
    <property type="match status" value="1"/>
</dbReference>
<feature type="region of interest" description="Disordered" evidence="6">
    <location>
        <begin position="1305"/>
        <end position="1478"/>
    </location>
</feature>
<keyword evidence="5" id="KW-0175">Coiled coil</keyword>
<dbReference type="GO" id="GO:0007274">
    <property type="term" value="P:neuromuscular synaptic transmission"/>
    <property type="evidence" value="ECO:0007669"/>
    <property type="project" value="TreeGrafter"/>
</dbReference>
<dbReference type="Pfam" id="PF14604">
    <property type="entry name" value="SH3_9"/>
    <property type="match status" value="1"/>
</dbReference>
<evidence type="ECO:0000256" key="4">
    <source>
        <dbReference type="PROSITE-ProRule" id="PRU00192"/>
    </source>
</evidence>
<evidence type="ECO:0000313" key="9">
    <source>
        <dbReference type="EMBL" id="CAF0759855.1"/>
    </source>
</evidence>
<proteinExistence type="inferred from homology"/>
<evidence type="ECO:0000259" key="7">
    <source>
        <dbReference type="PROSITE" id="PS50002"/>
    </source>
</evidence>
<feature type="region of interest" description="Disordered" evidence="6">
    <location>
        <begin position="1703"/>
        <end position="1731"/>
    </location>
</feature>
<dbReference type="InterPro" id="IPR036028">
    <property type="entry name" value="SH3-like_dom_sf"/>
</dbReference>
<keyword evidence="3" id="KW-0677">Repeat</keyword>
<dbReference type="InterPro" id="IPR040325">
    <property type="entry name" value="RIMBP1/2/3"/>
</dbReference>
<dbReference type="InterPro" id="IPR013783">
    <property type="entry name" value="Ig-like_fold"/>
</dbReference>
<feature type="compositionally biased region" description="Polar residues" evidence="6">
    <location>
        <begin position="1606"/>
        <end position="1632"/>
    </location>
</feature>
<evidence type="ECO:0000259" key="8">
    <source>
        <dbReference type="PROSITE" id="PS50853"/>
    </source>
</evidence>
<feature type="domain" description="SH3" evidence="7">
    <location>
        <begin position="1635"/>
        <end position="1702"/>
    </location>
</feature>
<feature type="region of interest" description="Disordered" evidence="6">
    <location>
        <begin position="863"/>
        <end position="890"/>
    </location>
</feature>
<dbReference type="InterPro" id="IPR057884">
    <property type="entry name" value="FN3_RIM-BP1/2/3"/>
</dbReference>
<dbReference type="InterPro" id="IPR003961">
    <property type="entry name" value="FN3_dom"/>
</dbReference>
<feature type="domain" description="Fibronectin type-III" evidence="8">
    <location>
        <begin position="897"/>
        <end position="992"/>
    </location>
</feature>